<keyword evidence="7 11" id="KW-0378">Hydrolase</keyword>
<dbReference type="PRINTS" id="PR00116">
    <property type="entry name" value="ARGINASE"/>
</dbReference>
<sequence length="376" mass="41547">MLKLSNRSLLSLIGGCRLMQRAASYSSSSTYDPSTRIVREPLYKQVGIIGFPTNLGQPNSGVQMGPRAIRRSGLFESIEAMGIELVDYGDMRVTEVFPDPPKFGLRHPRTHAENAMNISQSLQVALNHQGKENILFCIGGDHSVSLGTVHGHAQVNKDMVLLWIDAHADCNTCLTSGSGNVHGMPLSFLINELQEFVPRMEEFDELRPCISFKDIAFIGLRDIDPGERYLLEKFGVTYYGMQEVDHLGIQEVVRRSLQEVNPGFKRPIHLSFDIDSLDPGFAKCTGTPVPAGLTLREGLYIAEEVHRTGCLKVVDLVEVNPDLGDPAQSEVTVNAAKEVIRACFGWQRAGIVPSNYQIPMPADVNAESRVSLLREK</sequence>
<protein>
    <recommendedName>
        <fullName evidence="3 11">Arginase</fullName>
        <ecNumber evidence="2 11">3.5.3.1</ecNumber>
    </recommendedName>
</protein>
<evidence type="ECO:0000256" key="11">
    <source>
        <dbReference type="RuleBase" id="RU361159"/>
    </source>
</evidence>
<dbReference type="Gene3D" id="3.40.800.10">
    <property type="entry name" value="Ureohydrolase domain"/>
    <property type="match status" value="1"/>
</dbReference>
<keyword evidence="6 11" id="KW-0479">Metal-binding</keyword>
<comment type="cofactor">
    <cofactor evidence="11">
        <name>Mn(2+)</name>
        <dbReference type="ChEBI" id="CHEBI:29035"/>
    </cofactor>
    <text evidence="11">Binds 2 manganese ions per subunit.</text>
</comment>
<dbReference type="AlphaFoldDB" id="A0A1I8IK30"/>
<comment type="pathway">
    <text evidence="1 11">Nitrogen metabolism; urea cycle; L-ornithine and urea from L-arginine: step 1/1.</text>
</comment>
<evidence type="ECO:0000256" key="5">
    <source>
        <dbReference type="ARBA" id="ARBA00022503"/>
    </source>
</evidence>
<organism evidence="12 13">
    <name type="scientific">Macrostomum lignano</name>
    <dbReference type="NCBI Taxonomy" id="282301"/>
    <lineage>
        <taxon>Eukaryota</taxon>
        <taxon>Metazoa</taxon>
        <taxon>Spiralia</taxon>
        <taxon>Lophotrochozoa</taxon>
        <taxon>Platyhelminthes</taxon>
        <taxon>Rhabditophora</taxon>
        <taxon>Macrostomorpha</taxon>
        <taxon>Macrostomida</taxon>
        <taxon>Macrostomidae</taxon>
        <taxon>Macrostomum</taxon>
    </lineage>
</organism>
<keyword evidence="5 11" id="KW-0056">Arginine metabolism</keyword>
<dbReference type="InterPro" id="IPR023696">
    <property type="entry name" value="Ureohydrolase_dom_sf"/>
</dbReference>
<dbReference type="CDD" id="cd09989">
    <property type="entry name" value="Arginase"/>
    <property type="match status" value="1"/>
</dbReference>
<name>A0A1I8IK30_9PLAT</name>
<comment type="catalytic activity">
    <reaction evidence="9 11">
        <text>L-arginine + H2O = urea + L-ornithine</text>
        <dbReference type="Rhea" id="RHEA:20569"/>
        <dbReference type="ChEBI" id="CHEBI:15377"/>
        <dbReference type="ChEBI" id="CHEBI:16199"/>
        <dbReference type="ChEBI" id="CHEBI:32682"/>
        <dbReference type="ChEBI" id="CHEBI:46911"/>
        <dbReference type="EC" id="3.5.3.1"/>
    </reaction>
</comment>
<dbReference type="GO" id="GO:0005829">
    <property type="term" value="C:cytosol"/>
    <property type="evidence" value="ECO:0007669"/>
    <property type="project" value="TreeGrafter"/>
</dbReference>
<dbReference type="Proteomes" id="UP000095280">
    <property type="component" value="Unplaced"/>
</dbReference>
<proteinExistence type="inferred from homology"/>
<accession>A0A1I8IK30</accession>
<keyword evidence="12" id="KW-1185">Reference proteome</keyword>
<dbReference type="GO" id="GO:0005634">
    <property type="term" value="C:nucleus"/>
    <property type="evidence" value="ECO:0007669"/>
    <property type="project" value="TreeGrafter"/>
</dbReference>
<dbReference type="InterPro" id="IPR006035">
    <property type="entry name" value="Ureohydrolase"/>
</dbReference>
<evidence type="ECO:0000313" key="13">
    <source>
        <dbReference type="WBParaSite" id="maker-uti_cns_0013277-snap-gene-0.3-mRNA-1"/>
    </source>
</evidence>
<evidence type="ECO:0000256" key="2">
    <source>
        <dbReference type="ARBA" id="ARBA00012168"/>
    </source>
</evidence>
<dbReference type="UniPathway" id="UPA00158">
    <property type="reaction ID" value="UER00270"/>
</dbReference>
<dbReference type="PROSITE" id="PS51409">
    <property type="entry name" value="ARGINASE_2"/>
    <property type="match status" value="1"/>
</dbReference>
<dbReference type="GO" id="GO:0000050">
    <property type="term" value="P:urea cycle"/>
    <property type="evidence" value="ECO:0007669"/>
    <property type="project" value="UniProtKB-UniPathway"/>
</dbReference>
<evidence type="ECO:0000256" key="8">
    <source>
        <dbReference type="ARBA" id="ARBA00023211"/>
    </source>
</evidence>
<keyword evidence="4 11" id="KW-0835">Urea cycle</keyword>
<dbReference type="FunFam" id="3.40.800.10:FF:000012">
    <property type="entry name" value="Arginase"/>
    <property type="match status" value="1"/>
</dbReference>
<evidence type="ECO:0000256" key="3">
    <source>
        <dbReference type="ARBA" id="ARBA00018123"/>
    </source>
</evidence>
<dbReference type="GO" id="GO:0004053">
    <property type="term" value="F:arginase activity"/>
    <property type="evidence" value="ECO:0007669"/>
    <property type="project" value="UniProtKB-EC"/>
</dbReference>
<dbReference type="PANTHER" id="PTHR43782:SF3">
    <property type="entry name" value="ARGINASE"/>
    <property type="match status" value="1"/>
</dbReference>
<evidence type="ECO:0000256" key="4">
    <source>
        <dbReference type="ARBA" id="ARBA00022436"/>
    </source>
</evidence>
<dbReference type="InterPro" id="IPR014033">
    <property type="entry name" value="Arginase"/>
</dbReference>
<dbReference type="STRING" id="282301.A0A1I8IK30"/>
<evidence type="ECO:0000313" key="12">
    <source>
        <dbReference type="Proteomes" id="UP000095280"/>
    </source>
</evidence>
<dbReference type="GO" id="GO:0030145">
    <property type="term" value="F:manganese ion binding"/>
    <property type="evidence" value="ECO:0007669"/>
    <property type="project" value="TreeGrafter"/>
</dbReference>
<comment type="similarity">
    <text evidence="10 11">Belongs to the arginase family.</text>
</comment>
<dbReference type="Pfam" id="PF00491">
    <property type="entry name" value="Arginase"/>
    <property type="match status" value="1"/>
</dbReference>
<dbReference type="GO" id="GO:0006525">
    <property type="term" value="P:arginine metabolic process"/>
    <property type="evidence" value="ECO:0007669"/>
    <property type="project" value="UniProtKB-KW"/>
</dbReference>
<evidence type="ECO:0000256" key="9">
    <source>
        <dbReference type="ARBA" id="ARBA00047391"/>
    </source>
</evidence>
<dbReference type="EC" id="3.5.3.1" evidence="2 11"/>
<evidence type="ECO:0000256" key="1">
    <source>
        <dbReference type="ARBA" id="ARBA00005098"/>
    </source>
</evidence>
<dbReference type="NCBIfam" id="TIGR01229">
    <property type="entry name" value="rocF_arginase"/>
    <property type="match status" value="1"/>
</dbReference>
<evidence type="ECO:0000256" key="10">
    <source>
        <dbReference type="PROSITE-ProRule" id="PRU00742"/>
    </source>
</evidence>
<dbReference type="PANTHER" id="PTHR43782">
    <property type="entry name" value="ARGINASE"/>
    <property type="match status" value="1"/>
</dbReference>
<evidence type="ECO:0000256" key="7">
    <source>
        <dbReference type="ARBA" id="ARBA00022801"/>
    </source>
</evidence>
<dbReference type="SUPFAM" id="SSF52768">
    <property type="entry name" value="Arginase/deacetylase"/>
    <property type="match status" value="1"/>
</dbReference>
<evidence type="ECO:0000256" key="6">
    <source>
        <dbReference type="ARBA" id="ARBA00022723"/>
    </source>
</evidence>
<reference evidence="13" key="1">
    <citation type="submission" date="2016-11" db="UniProtKB">
        <authorList>
            <consortium name="WormBaseParasite"/>
        </authorList>
    </citation>
    <scope>IDENTIFICATION</scope>
</reference>
<keyword evidence="8 11" id="KW-0464">Manganese</keyword>
<dbReference type="OrthoDB" id="9992747at2759"/>
<dbReference type="WBParaSite" id="maker-uti_cns_0013277-snap-gene-0.3-mRNA-1">
    <property type="protein sequence ID" value="maker-uti_cns_0013277-snap-gene-0.3-mRNA-1"/>
    <property type="gene ID" value="maker-uti_cns_0013277-snap-gene-0.3"/>
</dbReference>